<reference evidence="2 3" key="1">
    <citation type="journal article" date="2014" name="Nat. Commun.">
        <title>Multiple recent horizontal transfers of a large genomic region in cheese making fungi.</title>
        <authorList>
            <person name="Cheeseman K."/>
            <person name="Ropars J."/>
            <person name="Renault P."/>
            <person name="Dupont J."/>
            <person name="Gouzy J."/>
            <person name="Branca A."/>
            <person name="Abraham A.L."/>
            <person name="Ceppi M."/>
            <person name="Conseiller E."/>
            <person name="Debuchy R."/>
            <person name="Malagnac F."/>
            <person name="Goarin A."/>
            <person name="Silar P."/>
            <person name="Lacoste S."/>
            <person name="Sallet E."/>
            <person name="Bensimon A."/>
            <person name="Giraud T."/>
            <person name="Brygoo Y."/>
        </authorList>
    </citation>
    <scope>NUCLEOTIDE SEQUENCE [LARGE SCALE GENOMIC DNA]</scope>
    <source>
        <strain evidence="3">FM 013</strain>
    </source>
</reference>
<accession>A0A0G4PY60</accession>
<feature type="compositionally biased region" description="Gly residues" evidence="1">
    <location>
        <begin position="183"/>
        <end position="192"/>
    </location>
</feature>
<sequence length="192" mass="22339">MTYQQQQERDEIDHFFAQYLGFSYQREQPVHVEFYRMCDVFGWQRQRNGELPVAREEAWGLFRIAIVQAFNSTFGEDVNNLASWKRICGCLGISPVPENLHEARRAVLRTHVNLVDLLESMRAGAPAECFATEEDLRRYTISEGKFFPKEEAYEGGLLRFLLREILHDYEGSRSKNHPRKSNRGGGNHGVKR</sequence>
<evidence type="ECO:0000313" key="3">
    <source>
        <dbReference type="Proteomes" id="UP000053732"/>
    </source>
</evidence>
<keyword evidence="3" id="KW-1185">Reference proteome</keyword>
<protein>
    <submittedName>
        <fullName evidence="2">Str. FM013</fullName>
    </submittedName>
</protein>
<dbReference type="AlphaFoldDB" id="A0A0G4PY60"/>
<dbReference type="PANTHER" id="PTHR38846">
    <property type="entry name" value="C3H1-TYPE DOMAIN-CONTAINING PROTEIN"/>
    <property type="match status" value="1"/>
</dbReference>
<proteinExistence type="predicted"/>
<organism evidence="2 3">
    <name type="scientific">Penicillium camemberti (strain FM 013)</name>
    <dbReference type="NCBI Taxonomy" id="1429867"/>
    <lineage>
        <taxon>Eukaryota</taxon>
        <taxon>Fungi</taxon>
        <taxon>Dikarya</taxon>
        <taxon>Ascomycota</taxon>
        <taxon>Pezizomycotina</taxon>
        <taxon>Eurotiomycetes</taxon>
        <taxon>Eurotiomycetidae</taxon>
        <taxon>Eurotiales</taxon>
        <taxon>Aspergillaceae</taxon>
        <taxon>Penicillium</taxon>
    </lineage>
</organism>
<name>A0A0G4PY60_PENC3</name>
<dbReference type="EMBL" id="HG793209">
    <property type="protein sequence ID" value="CRL31127.1"/>
    <property type="molecule type" value="Genomic_DNA"/>
</dbReference>
<evidence type="ECO:0000313" key="2">
    <source>
        <dbReference type="EMBL" id="CRL31127.1"/>
    </source>
</evidence>
<gene>
    <name evidence="2" type="ORF">PCAMFM013_S077g000008</name>
</gene>
<dbReference type="Proteomes" id="UP000053732">
    <property type="component" value="Unassembled WGS sequence"/>
</dbReference>
<evidence type="ECO:0000256" key="1">
    <source>
        <dbReference type="SAM" id="MobiDB-lite"/>
    </source>
</evidence>
<feature type="region of interest" description="Disordered" evidence="1">
    <location>
        <begin position="172"/>
        <end position="192"/>
    </location>
</feature>
<dbReference type="PANTHER" id="PTHR38846:SF1">
    <property type="entry name" value="C3H1-TYPE DOMAIN-CONTAINING PROTEIN"/>
    <property type="match status" value="1"/>
</dbReference>
<dbReference type="STRING" id="1429867.A0A0G4PY60"/>